<dbReference type="EnsemblProtists" id="EKX41053">
    <property type="protein sequence ID" value="EKX41053"/>
    <property type="gene ID" value="GUITHDRAFT_112789"/>
</dbReference>
<dbReference type="InterPro" id="IPR035892">
    <property type="entry name" value="C2_domain_sf"/>
</dbReference>
<dbReference type="eggNOG" id="KOG1028">
    <property type="taxonomic scope" value="Eukaryota"/>
</dbReference>
<dbReference type="KEGG" id="gtt:GUITHDRAFT_112789"/>
<gene>
    <name evidence="6" type="ORF">GUITHDRAFT_112789</name>
</gene>
<evidence type="ECO:0000256" key="3">
    <source>
        <dbReference type="SAM" id="Coils"/>
    </source>
</evidence>
<dbReference type="STRING" id="905079.L1IXQ0"/>
<keyword evidence="1" id="KW-0479">Metal-binding</keyword>
<dbReference type="SMART" id="SM00239">
    <property type="entry name" value="C2"/>
    <property type="match status" value="5"/>
</dbReference>
<dbReference type="Gene3D" id="2.60.40.150">
    <property type="entry name" value="C2 domain"/>
    <property type="match status" value="5"/>
</dbReference>
<dbReference type="RefSeq" id="XP_005828033.1">
    <property type="nucleotide sequence ID" value="XM_005827976.1"/>
</dbReference>
<evidence type="ECO:0000313" key="8">
    <source>
        <dbReference type="Proteomes" id="UP000011087"/>
    </source>
</evidence>
<dbReference type="OrthoDB" id="67700at2759"/>
<dbReference type="GO" id="GO:0016020">
    <property type="term" value="C:membrane"/>
    <property type="evidence" value="ECO:0007669"/>
    <property type="project" value="TreeGrafter"/>
</dbReference>
<dbReference type="SUPFAM" id="SSF49562">
    <property type="entry name" value="C2 domain (Calcium/lipid-binding domain, CaLB)"/>
    <property type="match status" value="5"/>
</dbReference>
<reference evidence="6 8" key="1">
    <citation type="journal article" date="2012" name="Nature">
        <title>Algal genomes reveal evolutionary mosaicism and the fate of nucleomorphs.</title>
        <authorList>
            <consortium name="DOE Joint Genome Institute"/>
            <person name="Curtis B.A."/>
            <person name="Tanifuji G."/>
            <person name="Burki F."/>
            <person name="Gruber A."/>
            <person name="Irimia M."/>
            <person name="Maruyama S."/>
            <person name="Arias M.C."/>
            <person name="Ball S.G."/>
            <person name="Gile G.H."/>
            <person name="Hirakawa Y."/>
            <person name="Hopkins J.F."/>
            <person name="Kuo A."/>
            <person name="Rensing S.A."/>
            <person name="Schmutz J."/>
            <person name="Symeonidi A."/>
            <person name="Elias M."/>
            <person name="Eveleigh R.J."/>
            <person name="Herman E.K."/>
            <person name="Klute M.J."/>
            <person name="Nakayama T."/>
            <person name="Obornik M."/>
            <person name="Reyes-Prieto A."/>
            <person name="Armbrust E.V."/>
            <person name="Aves S.J."/>
            <person name="Beiko R.G."/>
            <person name="Coutinho P."/>
            <person name="Dacks J.B."/>
            <person name="Durnford D.G."/>
            <person name="Fast N.M."/>
            <person name="Green B.R."/>
            <person name="Grisdale C.J."/>
            <person name="Hempel F."/>
            <person name="Henrissat B."/>
            <person name="Hoppner M.P."/>
            <person name="Ishida K."/>
            <person name="Kim E."/>
            <person name="Koreny L."/>
            <person name="Kroth P.G."/>
            <person name="Liu Y."/>
            <person name="Malik S.B."/>
            <person name="Maier U.G."/>
            <person name="McRose D."/>
            <person name="Mock T."/>
            <person name="Neilson J.A."/>
            <person name="Onodera N.T."/>
            <person name="Poole A.M."/>
            <person name="Pritham E.J."/>
            <person name="Richards T.A."/>
            <person name="Rocap G."/>
            <person name="Roy S.W."/>
            <person name="Sarai C."/>
            <person name="Schaack S."/>
            <person name="Shirato S."/>
            <person name="Slamovits C.H."/>
            <person name="Spencer D.F."/>
            <person name="Suzuki S."/>
            <person name="Worden A.Z."/>
            <person name="Zauner S."/>
            <person name="Barry K."/>
            <person name="Bell C."/>
            <person name="Bharti A.K."/>
            <person name="Crow J.A."/>
            <person name="Grimwood J."/>
            <person name="Kramer R."/>
            <person name="Lindquist E."/>
            <person name="Lucas S."/>
            <person name="Salamov A."/>
            <person name="McFadden G.I."/>
            <person name="Lane C.E."/>
            <person name="Keeling P.J."/>
            <person name="Gray M.W."/>
            <person name="Grigoriev I.V."/>
            <person name="Archibald J.M."/>
        </authorList>
    </citation>
    <scope>NUCLEOTIDE SEQUENCE</scope>
    <source>
        <strain evidence="6 8">CCMP2712</strain>
    </source>
</reference>
<name>L1IXQ0_GUITC</name>
<feature type="region of interest" description="Disordered" evidence="4">
    <location>
        <begin position="502"/>
        <end position="523"/>
    </location>
</feature>
<accession>L1IXQ0</accession>
<evidence type="ECO:0000256" key="2">
    <source>
        <dbReference type="ARBA" id="ARBA00022837"/>
    </source>
</evidence>
<dbReference type="PANTHER" id="PTHR45911:SF4">
    <property type="entry name" value="MULTIPLE C2 AND TRANSMEMBRANE DOMAIN-CONTAINING PROTEIN"/>
    <property type="match status" value="1"/>
</dbReference>
<evidence type="ECO:0000313" key="6">
    <source>
        <dbReference type="EMBL" id="EKX41053.1"/>
    </source>
</evidence>
<dbReference type="HOGENOM" id="CLU_227375_0_0_1"/>
<dbReference type="InterPro" id="IPR000008">
    <property type="entry name" value="C2_dom"/>
</dbReference>
<evidence type="ECO:0000256" key="4">
    <source>
        <dbReference type="SAM" id="MobiDB-lite"/>
    </source>
</evidence>
<dbReference type="GeneID" id="17297752"/>
<evidence type="ECO:0000313" key="7">
    <source>
        <dbReference type="EnsemblProtists" id="EKX41053"/>
    </source>
</evidence>
<organism evidence="6">
    <name type="scientific">Guillardia theta (strain CCMP2712)</name>
    <name type="common">Cryptophyte</name>
    <dbReference type="NCBI Taxonomy" id="905079"/>
    <lineage>
        <taxon>Eukaryota</taxon>
        <taxon>Cryptophyceae</taxon>
        <taxon>Pyrenomonadales</taxon>
        <taxon>Geminigeraceae</taxon>
        <taxon>Guillardia</taxon>
    </lineage>
</organism>
<evidence type="ECO:0000256" key="1">
    <source>
        <dbReference type="ARBA" id="ARBA00022723"/>
    </source>
</evidence>
<sequence>MHSREEEAKDETNANLQEIENQAKYIHRKNTYHYRTVETLKEIESKLEVELQRVQAENLGRHGVLRATRSVQNSLLVRQTPVSCLEGGELKKGNGQNLLESKLRVPLDQVQAFYSGEVLKMSKSKLYNHVVANKKIWASVEVGETSNMEGDEIFLPHGSGLLEFDIKHAESKSFFSGRFWKGARRGLGVQLCADGVELAGSWKDETLEGGCVISYQKSTFAGQLRSNVCHGILSLDGGQDFEDFCRCTKLEENFETATIIHGNFQMVWESGRGLSFKEDETAEDGRSELSAGSQPLELPFQHEEEAEETVSGHHFGSGEMKSDEATPGNEEGRELEASQDARPPGEDVGEGEGSTSSSTCTDDIETILEVSTITSPIMSSPVVERRDVMSESYAASFIRQVRNLGEQVCDECMVDASGTVQSILHLLRSEEDLNFDNLLLFLSDKIDRSEISLVELSDEVHEAFEQLKTILTAPHHRDLWEEFAGGGEGTIESEQVAHRSSSFDELDELPSGRPASEAGETRGTSASSYAAFSDVNYKQDVGKALLFTLRDGRRHNRKFESSDQTVVKWQRYKEIARKAFDVASDANFESERGRVRARASFKLNEALKKKTLFVHDACRERLNAFTICVETIKGLPFLKNFGTVFWLRVDVYFEEENRRRLVHQCDEILVKSSSEILLNSSFSLPSSCFGDSDLLAVLLVRTSEPSGWKVVGESRLSIPADNCMQEEVVSRIMLSYEELQDNNRTTGSERESLPSTPSAMSQMLTSSLEKWLKLVYLSIEDYMVEIGTVAVVFLLWRSQVKQARDAFLASQGIFCGVKREESVRDKTRFMGSYLTCSLRRGRREATGLSKSRQVQFAKEGAQLESYVESSFTVMFDVLEMLKHLQTFFLRLSSRADKNSSIPLRTEEKHVKHAMMFSYKLCIDNLEVIGSNPLYERTLLCACLANRKIVEQVTLTSVPGHSRNFSVKIEIFSLFEGIHIRRQLSSPEIRLQAVQGKEKERIYLPVFDDDSLIDVTIIIEGISFPSFAVPSNMSKVVSCKLSRSDNLLFSAREFSACSDELWNETFTETVSWKTCREKLDLSLSMKDEKSGEDSSPQVIGGASFTLHDIPIGEHFSRMLKVQATTGENLSQISTCLLHLSILLSPKPLDCMGFLEISPHHISPKAPSRSKKAGGFGDTRHSRQQTPTARNFSVMVHEVVKANQQVLTDRQPCAVSVIDLAGRLLSQTRMSEDKWDENLSLPHQLPSTLFLVLHHSTQVGEDASLLLTIYINQLSLPASISQKQTFFFLTAELDGAELGRSRSRLMTSQMIDETFKVMIQRKDLDLNKLTVSATLVVEGLKFSGSSDLPVSIGMFADQQIRFTCQSQPHDGEAPTDVMGVSTVETILQVSVSLFKDVKTSKDFWRTAVGTSSLHLGRYQQIVQSPQKDNTEIATLLLPLSTHHLPPRSPLVLSIFLHRAIGLRAADRNGLSDPYVTISLVDARDPKLVLVGPERTRTVMKSLCPIWEQLIELPLKSLDADLVIEVYDHDVGPLNDDLIGKLVIPAFALDDLVHDRFGGAIARHGVFTTRRVLQQTIDVQRDVTVKSKKVFSEAYDPRIRRYRITSSEVKTERNLQSPSVKVAPPDQRPSSSGKCVTERERISIDDLTSLDHDDLCFYPIETFQTREPREAFMTSGNFTLQVCKAEHLPKMDTFGSCDPYCVIQYGGQTKKTSVKHGQYDPVWMENFRLWYQEKVELVVKVYDHDLVGSHDEIGEAVISASLLSQILTKTESRQLEMKVMKKKKIVVGHDSDHSMITLMFANKRFPALDEIFSSSRDFDLHHLHNDTLVPAGRIQMTVNIRAEDSDLSFDRTTSAIPSLRLSLRNLSSADVEEPLARTAVDDNSSDNSGVYELQLVQLKSLVNFTHNYSLVKLVLSTESERPAGSQHQLSQTFTVSVTGQILADSQPFAFIASVRTAEGQSSQTLNTRMLGDRSFVSTASFAAAADDSAITLHVYDHKTQVQIADFSLDLESGTAPQMLDRLVSFDSFPPTSDQSRHTLRVEVTAGSDSSSKEITIASDRLGLILEETQKLRAGLSSRFLHLRLIAVQRTERRSFLNMLQESSQEITLASARLDLSRVPLRQTVHGWLQLHRNGVFQESDVSVRLLSCRGLKQQRSSPPQTRCIVRLILSSPSLTSSQEFQTCEVKGNNPQFDQSFVFHNVRHVSRQELLDDTAHCHGLDAFLHVMVFHSGKRRMISTGRRGGRFMGQTFIPLGKMESFRDEESQGGGSNVKQVVGVRERWYPLFGRGKTSDRMETSTSKRVESEPHGAVRLVSARAVSLPERSWLDPSLLVNLVCQSRSLAERHVANSALVEECSMLNMSLLNLNVVACSELKVEAKQVQTSLLCVCHVGMKEIATKKIKTDRDVIWNDKFSLPIERGASHVVRVDLVQETNRGQQEIIGSTIVNLRSFDPFKWHDQWFALEGERESVCSVLRVQVRQACHLPAMDRNGKSDPYCILQVVDGDSPLQKGSMLASLFSDSDSQKTKIVSSCLDPVWNESFLFRVSSPSAKLQLLCYDHDTVGRHDLIGESVIDIASLQPFEDVSRWVQLYTPDGEKLHGESEEESKVYLQFYLSKANKDYFSMGYLRLAFELTPASSAEDVEDEGKEEQVQSLHAMEEKIETRLSEFGSDDRQVKENLHSSQAYLSWARRALSNYF</sequence>
<keyword evidence="3" id="KW-0175">Coiled coil</keyword>
<proteinExistence type="predicted"/>
<dbReference type="PaxDb" id="55529-EKX41053"/>
<dbReference type="PANTHER" id="PTHR45911">
    <property type="entry name" value="C2 DOMAIN-CONTAINING PROTEIN"/>
    <property type="match status" value="1"/>
</dbReference>
<feature type="coiled-coil region" evidence="3">
    <location>
        <begin position="2"/>
        <end position="57"/>
    </location>
</feature>
<feature type="region of interest" description="Disordered" evidence="4">
    <location>
        <begin position="302"/>
        <end position="362"/>
    </location>
</feature>
<feature type="compositionally biased region" description="Basic and acidic residues" evidence="4">
    <location>
        <begin position="320"/>
        <end position="336"/>
    </location>
</feature>
<dbReference type="Pfam" id="PF00168">
    <property type="entry name" value="C2"/>
    <property type="match status" value="5"/>
</dbReference>
<dbReference type="Proteomes" id="UP000011087">
    <property type="component" value="Unassembled WGS sequence"/>
</dbReference>
<reference evidence="7" key="3">
    <citation type="submission" date="2016-03" db="UniProtKB">
        <authorList>
            <consortium name="EnsemblProtists"/>
        </authorList>
    </citation>
    <scope>IDENTIFICATION</scope>
</reference>
<feature type="domain" description="C2" evidence="5">
    <location>
        <begin position="2119"/>
        <end position="2264"/>
    </location>
</feature>
<feature type="region of interest" description="Disordered" evidence="4">
    <location>
        <begin position="1160"/>
        <end position="1182"/>
    </location>
</feature>
<dbReference type="EMBL" id="JH993026">
    <property type="protein sequence ID" value="EKX41053.1"/>
    <property type="molecule type" value="Genomic_DNA"/>
</dbReference>
<dbReference type="GO" id="GO:0005509">
    <property type="term" value="F:calcium ion binding"/>
    <property type="evidence" value="ECO:0007669"/>
    <property type="project" value="TreeGrafter"/>
</dbReference>
<feature type="domain" description="C2" evidence="5">
    <location>
        <begin position="2451"/>
        <end position="2584"/>
    </location>
</feature>
<feature type="domain" description="C2" evidence="5">
    <location>
        <begin position="1655"/>
        <end position="1774"/>
    </location>
</feature>
<feature type="region of interest" description="Disordered" evidence="4">
    <location>
        <begin position="1609"/>
        <end position="1632"/>
    </location>
</feature>
<dbReference type="CDD" id="cd00030">
    <property type="entry name" value="C2"/>
    <property type="match status" value="4"/>
</dbReference>
<keyword evidence="2" id="KW-0106">Calcium</keyword>
<feature type="domain" description="C2" evidence="5">
    <location>
        <begin position="1431"/>
        <end position="1559"/>
    </location>
</feature>
<dbReference type="eggNOG" id="KOG1012">
    <property type="taxonomic scope" value="Eukaryota"/>
</dbReference>
<reference evidence="8" key="2">
    <citation type="submission" date="2012-11" db="EMBL/GenBank/DDBJ databases">
        <authorList>
            <person name="Kuo A."/>
            <person name="Curtis B.A."/>
            <person name="Tanifuji G."/>
            <person name="Burki F."/>
            <person name="Gruber A."/>
            <person name="Irimia M."/>
            <person name="Maruyama S."/>
            <person name="Arias M.C."/>
            <person name="Ball S.G."/>
            <person name="Gile G.H."/>
            <person name="Hirakawa Y."/>
            <person name="Hopkins J.F."/>
            <person name="Rensing S.A."/>
            <person name="Schmutz J."/>
            <person name="Symeonidi A."/>
            <person name="Elias M."/>
            <person name="Eveleigh R.J."/>
            <person name="Herman E.K."/>
            <person name="Klute M.J."/>
            <person name="Nakayama T."/>
            <person name="Obornik M."/>
            <person name="Reyes-Prieto A."/>
            <person name="Armbrust E.V."/>
            <person name="Aves S.J."/>
            <person name="Beiko R.G."/>
            <person name="Coutinho P."/>
            <person name="Dacks J.B."/>
            <person name="Durnford D.G."/>
            <person name="Fast N.M."/>
            <person name="Green B.R."/>
            <person name="Grisdale C."/>
            <person name="Hempe F."/>
            <person name="Henrissat B."/>
            <person name="Hoppner M.P."/>
            <person name="Ishida K.-I."/>
            <person name="Kim E."/>
            <person name="Koreny L."/>
            <person name="Kroth P.G."/>
            <person name="Liu Y."/>
            <person name="Malik S.-B."/>
            <person name="Maier U.G."/>
            <person name="McRose D."/>
            <person name="Mock T."/>
            <person name="Neilson J.A."/>
            <person name="Onodera N.T."/>
            <person name="Poole A.M."/>
            <person name="Pritham E.J."/>
            <person name="Richards T.A."/>
            <person name="Rocap G."/>
            <person name="Roy S.W."/>
            <person name="Sarai C."/>
            <person name="Schaack S."/>
            <person name="Shirato S."/>
            <person name="Slamovits C.H."/>
            <person name="Spencer D.F."/>
            <person name="Suzuki S."/>
            <person name="Worden A.Z."/>
            <person name="Zauner S."/>
            <person name="Barry K."/>
            <person name="Bell C."/>
            <person name="Bharti A.K."/>
            <person name="Crow J.A."/>
            <person name="Grimwood J."/>
            <person name="Kramer R."/>
            <person name="Lindquist E."/>
            <person name="Lucas S."/>
            <person name="Salamov A."/>
            <person name="McFadden G.I."/>
            <person name="Lane C.E."/>
            <person name="Keeling P.J."/>
            <person name="Gray M.W."/>
            <person name="Grigoriev I.V."/>
            <person name="Archibald J.M."/>
        </authorList>
    </citation>
    <scope>NUCLEOTIDE SEQUENCE</scope>
    <source>
        <strain evidence="8">CCMP2712</strain>
    </source>
</reference>
<evidence type="ECO:0000259" key="5">
    <source>
        <dbReference type="PROSITE" id="PS50004"/>
    </source>
</evidence>
<keyword evidence="8" id="KW-1185">Reference proteome</keyword>
<protein>
    <recommendedName>
        <fullName evidence="5">C2 domain-containing protein</fullName>
    </recommendedName>
</protein>
<dbReference type="PROSITE" id="PS50004">
    <property type="entry name" value="C2"/>
    <property type="match status" value="4"/>
</dbReference>